<organism evidence="3 4">
    <name type="scientific">Clostridioides difficile</name>
    <name type="common">Peptoclostridium difficile</name>
    <dbReference type="NCBI Taxonomy" id="1496"/>
    <lineage>
        <taxon>Bacteria</taxon>
        <taxon>Bacillati</taxon>
        <taxon>Bacillota</taxon>
        <taxon>Clostridia</taxon>
        <taxon>Peptostreptococcales</taxon>
        <taxon>Peptostreptococcaceae</taxon>
        <taxon>Clostridioides</taxon>
    </lineage>
</organism>
<protein>
    <recommendedName>
        <fullName evidence="5">Chitinase</fullName>
    </recommendedName>
</protein>
<accession>A0A9X8RL14</accession>
<proteinExistence type="predicted"/>
<evidence type="ECO:0000256" key="1">
    <source>
        <dbReference type="SAM" id="MobiDB-lite"/>
    </source>
</evidence>
<feature type="chain" id="PRO_5040828739" description="Chitinase" evidence="2">
    <location>
        <begin position="25"/>
        <end position="165"/>
    </location>
</feature>
<sequence>MKKTNISKFIAVGLCICALTGCGASPDEKPDTSNPIVNSNTNEENANGSSENKGNDILDSANLMGDVLEFTDNGCSVNQAKEIEGGAGIKSEAAGLENKDNAVSVTYNQDCEFVVATLNKQLGSVTNITTGSISDVKKQSNVYLYGEFADTNHFNATKVVIARWE</sequence>
<evidence type="ECO:0008006" key="5">
    <source>
        <dbReference type="Google" id="ProtNLM"/>
    </source>
</evidence>
<feature type="signal peptide" evidence="2">
    <location>
        <begin position="1"/>
        <end position="24"/>
    </location>
</feature>
<evidence type="ECO:0000313" key="3">
    <source>
        <dbReference type="EMBL" id="SJS88730.1"/>
    </source>
</evidence>
<evidence type="ECO:0000313" key="4">
    <source>
        <dbReference type="Proteomes" id="UP000189137"/>
    </source>
</evidence>
<dbReference type="RefSeq" id="WP_021402234.1">
    <property type="nucleotide sequence ID" value="NZ_AP031492.1"/>
</dbReference>
<evidence type="ECO:0000256" key="2">
    <source>
        <dbReference type="SAM" id="SignalP"/>
    </source>
</evidence>
<comment type="caution">
    <text evidence="3">The sequence shown here is derived from an EMBL/GenBank/DDBJ whole genome shotgun (WGS) entry which is preliminary data.</text>
</comment>
<dbReference type="Proteomes" id="UP000189137">
    <property type="component" value="Unassembled WGS sequence"/>
</dbReference>
<name>A0A9X8RL14_CLODI</name>
<dbReference type="AlphaFoldDB" id="A0A9X8RL14"/>
<reference evidence="3 4" key="1">
    <citation type="submission" date="2017-02" db="EMBL/GenBank/DDBJ databases">
        <authorList>
            <consortium name="Pathogen Informatics"/>
        </authorList>
    </citation>
    <scope>NUCLEOTIDE SEQUENCE [LARGE SCALE GENOMIC DNA]</scope>
    <source>
        <strain evidence="3 4">VRECD0157</strain>
    </source>
</reference>
<dbReference type="EMBL" id="FUPS01000012">
    <property type="protein sequence ID" value="SJS88730.1"/>
    <property type="molecule type" value="Genomic_DNA"/>
</dbReference>
<dbReference type="PROSITE" id="PS51257">
    <property type="entry name" value="PROKAR_LIPOPROTEIN"/>
    <property type="match status" value="1"/>
</dbReference>
<keyword evidence="2" id="KW-0732">Signal</keyword>
<gene>
    <name evidence="3" type="ORF">SAMEA3375112_03091</name>
</gene>
<feature type="region of interest" description="Disordered" evidence="1">
    <location>
        <begin position="26"/>
        <end position="55"/>
    </location>
</feature>
<feature type="compositionally biased region" description="Polar residues" evidence="1">
    <location>
        <begin position="32"/>
        <end position="52"/>
    </location>
</feature>